<accession>A0A1H4E2D6</accession>
<evidence type="ECO:0000313" key="5">
    <source>
        <dbReference type="EMBL" id="SEA79193.1"/>
    </source>
</evidence>
<feature type="binding site" evidence="3">
    <location>
        <position position="82"/>
    </location>
    <ligand>
        <name>Cu cation</name>
        <dbReference type="ChEBI" id="CHEBI:23378"/>
    </ligand>
</feature>
<name>A0A1H4E2D6_9RHOB</name>
<keyword evidence="6" id="KW-1185">Reference proteome</keyword>
<proteinExistence type="inferred from homology"/>
<gene>
    <name evidence="5" type="ORF">SAMN05444370_11210</name>
</gene>
<dbReference type="InterPro" id="IPR036249">
    <property type="entry name" value="Thioredoxin-like_sf"/>
</dbReference>
<keyword evidence="2 3" id="KW-0186">Copper</keyword>
<evidence type="ECO:0000256" key="3">
    <source>
        <dbReference type="PIRSR" id="PIRSR603782-1"/>
    </source>
</evidence>
<feature type="disulfide bond" description="Redox-active" evidence="4">
    <location>
        <begin position="82"/>
        <end position="86"/>
    </location>
</feature>
<dbReference type="InterPro" id="IPR003782">
    <property type="entry name" value="SCO1/SenC"/>
</dbReference>
<protein>
    <submittedName>
        <fullName evidence="5">Protein SCO1/2</fullName>
    </submittedName>
</protein>
<dbReference type="STRING" id="89524.SAMN05444370_11210"/>
<dbReference type="RefSeq" id="WP_093254967.1">
    <property type="nucleotide sequence ID" value="NZ_FNQM01000012.1"/>
</dbReference>
<dbReference type="PANTHER" id="PTHR12151">
    <property type="entry name" value="ELECTRON TRANSPORT PROTIN SCO1/SENC FAMILY MEMBER"/>
    <property type="match status" value="1"/>
</dbReference>
<keyword evidence="4" id="KW-1015">Disulfide bond</keyword>
<dbReference type="FunFam" id="3.40.30.10:FF:000013">
    <property type="entry name" value="Blast:Protein SCO1 homolog, mitochondrial"/>
    <property type="match status" value="1"/>
</dbReference>
<evidence type="ECO:0000313" key="6">
    <source>
        <dbReference type="Proteomes" id="UP000198703"/>
    </source>
</evidence>
<comment type="similarity">
    <text evidence="1">Belongs to the SCO1/2 family.</text>
</comment>
<dbReference type="SUPFAM" id="SSF52833">
    <property type="entry name" value="Thioredoxin-like"/>
    <property type="match status" value="1"/>
</dbReference>
<dbReference type="PANTHER" id="PTHR12151:SF25">
    <property type="entry name" value="LINALOOL DEHYDRATASE_ISOMERASE DOMAIN-CONTAINING PROTEIN"/>
    <property type="match status" value="1"/>
</dbReference>
<dbReference type="EMBL" id="FNQM01000012">
    <property type="protein sequence ID" value="SEA79193.1"/>
    <property type="molecule type" value="Genomic_DNA"/>
</dbReference>
<evidence type="ECO:0000256" key="2">
    <source>
        <dbReference type="ARBA" id="ARBA00023008"/>
    </source>
</evidence>
<evidence type="ECO:0000256" key="1">
    <source>
        <dbReference type="ARBA" id="ARBA00010996"/>
    </source>
</evidence>
<dbReference type="Pfam" id="PF02630">
    <property type="entry name" value="SCO1-SenC"/>
    <property type="match status" value="1"/>
</dbReference>
<feature type="binding site" evidence="3">
    <location>
        <position position="170"/>
    </location>
    <ligand>
        <name>Cu cation</name>
        <dbReference type="ChEBI" id="CHEBI:23378"/>
    </ligand>
</feature>
<sequence>MATTAPSAALIAGAAATSLLLGVGLWFSFAEGDGLAACRDGGGVIGADIGGPFTLTDDTGARVTEEQVLDRLTLLYFGYTHCPDFCPTDAATMAAAADMLAERGVDVNTVFVTIDPARDTPEALAAFTDAMHPDMIGLTGSEEDIAAAARAWRVYYARAGDDPDYYLMDHSTFTYLAHPERGLLDFFRHGDAPEVLAERTACFADALR</sequence>
<dbReference type="OrthoDB" id="9790194at2"/>
<dbReference type="Gene3D" id="3.40.30.10">
    <property type="entry name" value="Glutaredoxin"/>
    <property type="match status" value="1"/>
</dbReference>
<dbReference type="Proteomes" id="UP000198703">
    <property type="component" value="Unassembled WGS sequence"/>
</dbReference>
<evidence type="ECO:0000256" key="4">
    <source>
        <dbReference type="PIRSR" id="PIRSR603782-2"/>
    </source>
</evidence>
<reference evidence="5 6" key="1">
    <citation type="submission" date="2016-10" db="EMBL/GenBank/DDBJ databases">
        <authorList>
            <person name="de Groot N.N."/>
        </authorList>
    </citation>
    <scope>NUCLEOTIDE SEQUENCE [LARGE SCALE GENOMIC DNA]</scope>
    <source>
        <strain evidence="5 6">DSM 15345</strain>
    </source>
</reference>
<keyword evidence="3" id="KW-0479">Metal-binding</keyword>
<dbReference type="AlphaFoldDB" id="A0A1H4E2D6"/>
<dbReference type="CDD" id="cd02968">
    <property type="entry name" value="SCO"/>
    <property type="match status" value="1"/>
</dbReference>
<feature type="binding site" evidence="3">
    <location>
        <position position="86"/>
    </location>
    <ligand>
        <name>Cu cation</name>
        <dbReference type="ChEBI" id="CHEBI:23378"/>
    </ligand>
</feature>
<dbReference type="GO" id="GO:0046872">
    <property type="term" value="F:metal ion binding"/>
    <property type="evidence" value="ECO:0007669"/>
    <property type="project" value="UniProtKB-KW"/>
</dbReference>
<organism evidence="5 6">
    <name type="scientific">Rubrimonas cliftonensis</name>
    <dbReference type="NCBI Taxonomy" id="89524"/>
    <lineage>
        <taxon>Bacteria</taxon>
        <taxon>Pseudomonadati</taxon>
        <taxon>Pseudomonadota</taxon>
        <taxon>Alphaproteobacteria</taxon>
        <taxon>Rhodobacterales</taxon>
        <taxon>Paracoccaceae</taxon>
        <taxon>Rubrimonas</taxon>
    </lineage>
</organism>